<dbReference type="EMBL" id="KZ084091">
    <property type="protein sequence ID" value="OSD06089.1"/>
    <property type="molecule type" value="Genomic_DNA"/>
</dbReference>
<feature type="region of interest" description="Disordered" evidence="2">
    <location>
        <begin position="1"/>
        <end position="83"/>
    </location>
</feature>
<keyword evidence="4" id="KW-1185">Reference proteome</keyword>
<sequence length="264" mass="28828">MAKAGLAIRIPASSRRNKGKGKALAGDLDSSPQADNDDWRDTVSSTSGARRSAKRRKLSPRPSPDTPASATTLATSEDVDMDSQQTAVEEDFDMVDIPDDACLPWVPVDPENKDSTYVPPGMSVLIEDMRRALVFERSAREKAEQQHAEELRRRFELEREAARLAEVNRALEAERSAWTSEAAETLASTLEYALVADMSRRLAGDVSTAAHLEEAPHVPEMYAATEPDTRYSVGGSPGPGVLEVIRDDQPFDLSEVVSTTTIQS</sequence>
<proteinExistence type="predicted"/>
<organism evidence="3 4">
    <name type="scientific">Trametes coccinea (strain BRFM310)</name>
    <name type="common">Pycnoporus coccineus</name>
    <dbReference type="NCBI Taxonomy" id="1353009"/>
    <lineage>
        <taxon>Eukaryota</taxon>
        <taxon>Fungi</taxon>
        <taxon>Dikarya</taxon>
        <taxon>Basidiomycota</taxon>
        <taxon>Agaricomycotina</taxon>
        <taxon>Agaricomycetes</taxon>
        <taxon>Polyporales</taxon>
        <taxon>Polyporaceae</taxon>
        <taxon>Trametes</taxon>
    </lineage>
</organism>
<dbReference type="Proteomes" id="UP000193067">
    <property type="component" value="Unassembled WGS sequence"/>
</dbReference>
<accession>A0A1Y2IY55</accession>
<protein>
    <submittedName>
        <fullName evidence="3">Uncharacterized protein</fullName>
    </submittedName>
</protein>
<evidence type="ECO:0000256" key="2">
    <source>
        <dbReference type="SAM" id="MobiDB-lite"/>
    </source>
</evidence>
<keyword evidence="1" id="KW-0175">Coiled coil</keyword>
<feature type="compositionally biased region" description="Polar residues" evidence="2">
    <location>
        <begin position="66"/>
        <end position="75"/>
    </location>
</feature>
<evidence type="ECO:0000313" key="3">
    <source>
        <dbReference type="EMBL" id="OSD06089.1"/>
    </source>
</evidence>
<gene>
    <name evidence="3" type="ORF">PYCCODRAFT_1431906</name>
</gene>
<evidence type="ECO:0000256" key="1">
    <source>
        <dbReference type="SAM" id="Coils"/>
    </source>
</evidence>
<reference evidence="3 4" key="1">
    <citation type="journal article" date="2015" name="Biotechnol. Biofuels">
        <title>Enhanced degradation of softwood versus hardwood by the white-rot fungus Pycnoporus coccineus.</title>
        <authorList>
            <person name="Couturier M."/>
            <person name="Navarro D."/>
            <person name="Chevret D."/>
            <person name="Henrissat B."/>
            <person name="Piumi F."/>
            <person name="Ruiz-Duenas F.J."/>
            <person name="Martinez A.T."/>
            <person name="Grigoriev I.V."/>
            <person name="Riley R."/>
            <person name="Lipzen A."/>
            <person name="Berrin J.G."/>
            <person name="Master E.R."/>
            <person name="Rosso M.N."/>
        </authorList>
    </citation>
    <scope>NUCLEOTIDE SEQUENCE [LARGE SCALE GENOMIC DNA]</scope>
    <source>
        <strain evidence="3 4">BRFM310</strain>
    </source>
</reference>
<name>A0A1Y2IY55_TRAC3</name>
<dbReference type="OrthoDB" id="2758468at2759"/>
<feature type="coiled-coil region" evidence="1">
    <location>
        <begin position="126"/>
        <end position="177"/>
    </location>
</feature>
<dbReference type="AlphaFoldDB" id="A0A1Y2IY55"/>
<evidence type="ECO:0000313" key="4">
    <source>
        <dbReference type="Proteomes" id="UP000193067"/>
    </source>
</evidence>